<dbReference type="Proteomes" id="UP000623467">
    <property type="component" value="Unassembled WGS sequence"/>
</dbReference>
<name>A0A8H6XRM0_9AGAR</name>
<accession>A0A8H6XRM0</accession>
<dbReference type="AlphaFoldDB" id="A0A8H6XRM0"/>
<keyword evidence="2" id="KW-1185">Reference proteome</keyword>
<sequence length="91" mass="10178">MKRSHASDEDWAFSKFGSKNCDPGVRPWTFASPMTNIWSHGLAFSYFKASFAGYQFGMATLSADNTTVMTNRDFANLQSQYKSVSFVNSPT</sequence>
<dbReference type="GO" id="GO:0016740">
    <property type="term" value="F:transferase activity"/>
    <property type="evidence" value="ECO:0007669"/>
    <property type="project" value="UniProtKB-KW"/>
</dbReference>
<protein>
    <submittedName>
        <fullName evidence="1">1,3-beta-glucanosyltransferase</fullName>
    </submittedName>
</protein>
<proteinExistence type="predicted"/>
<dbReference type="Gene3D" id="3.20.20.80">
    <property type="entry name" value="Glycosidases"/>
    <property type="match status" value="1"/>
</dbReference>
<organism evidence="1 2">
    <name type="scientific">Mycena sanguinolenta</name>
    <dbReference type="NCBI Taxonomy" id="230812"/>
    <lineage>
        <taxon>Eukaryota</taxon>
        <taxon>Fungi</taxon>
        <taxon>Dikarya</taxon>
        <taxon>Basidiomycota</taxon>
        <taxon>Agaricomycotina</taxon>
        <taxon>Agaricomycetes</taxon>
        <taxon>Agaricomycetidae</taxon>
        <taxon>Agaricales</taxon>
        <taxon>Marasmiineae</taxon>
        <taxon>Mycenaceae</taxon>
        <taxon>Mycena</taxon>
    </lineage>
</organism>
<dbReference type="OrthoDB" id="421038at2759"/>
<evidence type="ECO:0000313" key="1">
    <source>
        <dbReference type="EMBL" id="KAF7345199.1"/>
    </source>
</evidence>
<reference evidence="1" key="1">
    <citation type="submission" date="2020-05" db="EMBL/GenBank/DDBJ databases">
        <title>Mycena genomes resolve the evolution of fungal bioluminescence.</title>
        <authorList>
            <person name="Tsai I.J."/>
        </authorList>
    </citation>
    <scope>NUCLEOTIDE SEQUENCE</scope>
    <source>
        <strain evidence="1">160909Yilan</strain>
    </source>
</reference>
<dbReference type="EMBL" id="JACAZH010000020">
    <property type="protein sequence ID" value="KAF7345199.1"/>
    <property type="molecule type" value="Genomic_DNA"/>
</dbReference>
<gene>
    <name evidence="1" type="ORF">MSAN_01896400</name>
</gene>
<keyword evidence="1" id="KW-0808">Transferase</keyword>
<evidence type="ECO:0000313" key="2">
    <source>
        <dbReference type="Proteomes" id="UP000623467"/>
    </source>
</evidence>
<comment type="caution">
    <text evidence="1">The sequence shown here is derived from an EMBL/GenBank/DDBJ whole genome shotgun (WGS) entry which is preliminary data.</text>
</comment>